<accession>H2YQA4</accession>
<name>H2YQA4_CIOSA</name>
<dbReference type="Ensembl" id="ENSCSAVT00000007611.1">
    <property type="protein sequence ID" value="ENSCSAVP00000007512.1"/>
    <property type="gene ID" value="ENSCSAVG00000004490.1"/>
</dbReference>
<dbReference type="eggNOG" id="KOG4388">
    <property type="taxonomic scope" value="Eukaryota"/>
</dbReference>
<dbReference type="PANTHER" id="PTHR23025">
    <property type="entry name" value="TRIACYLGLYCEROL LIPASE"/>
    <property type="match status" value="1"/>
</dbReference>
<dbReference type="InterPro" id="IPR010468">
    <property type="entry name" value="HSL_N"/>
</dbReference>
<dbReference type="GO" id="GO:0019433">
    <property type="term" value="P:triglyceride catabolic process"/>
    <property type="evidence" value="ECO:0007669"/>
    <property type="project" value="TreeGrafter"/>
</dbReference>
<keyword evidence="3" id="KW-1185">Reference proteome</keyword>
<protein>
    <recommendedName>
        <fullName evidence="1">Hormone-sensitive lipase N-terminal domain-containing protein</fullName>
    </recommendedName>
</protein>
<dbReference type="AlphaFoldDB" id="H2YQA4"/>
<dbReference type="Proteomes" id="UP000007875">
    <property type="component" value="Unassembled WGS sequence"/>
</dbReference>
<evidence type="ECO:0000259" key="1">
    <source>
        <dbReference type="Pfam" id="PF06350"/>
    </source>
</evidence>
<dbReference type="GO" id="GO:0004771">
    <property type="term" value="F:sterol ester esterase activity"/>
    <property type="evidence" value="ECO:0007669"/>
    <property type="project" value="TreeGrafter"/>
</dbReference>
<feature type="domain" description="Hormone-sensitive lipase N-terminal" evidence="1">
    <location>
        <begin position="7"/>
        <end position="171"/>
    </location>
</feature>
<dbReference type="PANTHER" id="PTHR23025:SF3">
    <property type="entry name" value="HORMONE-SENSITIVE LIPASE"/>
    <property type="match status" value="1"/>
</dbReference>
<organism evidence="2 3">
    <name type="scientific">Ciona savignyi</name>
    <name type="common">Pacific transparent sea squirt</name>
    <dbReference type="NCBI Taxonomy" id="51511"/>
    <lineage>
        <taxon>Eukaryota</taxon>
        <taxon>Metazoa</taxon>
        <taxon>Chordata</taxon>
        <taxon>Tunicata</taxon>
        <taxon>Ascidiacea</taxon>
        <taxon>Phlebobranchia</taxon>
        <taxon>Cionidae</taxon>
        <taxon>Ciona</taxon>
    </lineage>
</organism>
<reference evidence="2" key="3">
    <citation type="submission" date="2025-09" db="UniProtKB">
        <authorList>
            <consortium name="Ensembl"/>
        </authorList>
    </citation>
    <scope>IDENTIFICATION</scope>
</reference>
<dbReference type="STRING" id="51511.ENSCSAVP00000007512"/>
<dbReference type="GO" id="GO:0008203">
    <property type="term" value="P:cholesterol metabolic process"/>
    <property type="evidence" value="ECO:0007669"/>
    <property type="project" value="InterPro"/>
</dbReference>
<dbReference type="GO" id="GO:0004806">
    <property type="term" value="F:triacylglycerol lipase activity"/>
    <property type="evidence" value="ECO:0007669"/>
    <property type="project" value="TreeGrafter"/>
</dbReference>
<dbReference type="InParanoid" id="H2YQA4"/>
<reference evidence="3" key="1">
    <citation type="submission" date="2003-08" db="EMBL/GenBank/DDBJ databases">
        <authorList>
            <person name="Birren B."/>
            <person name="Nusbaum C."/>
            <person name="Abebe A."/>
            <person name="Abouelleil A."/>
            <person name="Adekoya E."/>
            <person name="Ait-zahra M."/>
            <person name="Allen N."/>
            <person name="Allen T."/>
            <person name="An P."/>
            <person name="Anderson M."/>
            <person name="Anderson S."/>
            <person name="Arachchi H."/>
            <person name="Armbruster J."/>
            <person name="Bachantsang P."/>
            <person name="Baldwin J."/>
            <person name="Barry A."/>
            <person name="Bayul T."/>
            <person name="Blitshsteyn B."/>
            <person name="Bloom T."/>
            <person name="Blye J."/>
            <person name="Boguslavskiy L."/>
            <person name="Borowsky M."/>
            <person name="Boukhgalter B."/>
            <person name="Brunache A."/>
            <person name="Butler J."/>
            <person name="Calixte N."/>
            <person name="Calvo S."/>
            <person name="Camarata J."/>
            <person name="Campo K."/>
            <person name="Chang J."/>
            <person name="Cheshatsang Y."/>
            <person name="Citroen M."/>
            <person name="Collymore A."/>
            <person name="Considine T."/>
            <person name="Cook A."/>
            <person name="Cooke P."/>
            <person name="Corum B."/>
            <person name="Cuomo C."/>
            <person name="David R."/>
            <person name="Dawoe T."/>
            <person name="Degray S."/>
            <person name="Dodge S."/>
            <person name="Dooley K."/>
            <person name="Dorje P."/>
            <person name="Dorjee K."/>
            <person name="Dorris L."/>
            <person name="Duffey N."/>
            <person name="Dupes A."/>
            <person name="Elkins T."/>
            <person name="Engels R."/>
            <person name="Erickson J."/>
            <person name="Farina A."/>
            <person name="Faro S."/>
            <person name="Ferreira P."/>
            <person name="Fischer H."/>
            <person name="Fitzgerald M."/>
            <person name="Foley K."/>
            <person name="Gage D."/>
            <person name="Galagan J."/>
            <person name="Gearin G."/>
            <person name="Gnerre S."/>
            <person name="Gnirke A."/>
            <person name="Goyette A."/>
            <person name="Graham J."/>
            <person name="Grandbois E."/>
            <person name="Gyaltsen K."/>
            <person name="Hafez N."/>
            <person name="Hagopian D."/>
            <person name="Hagos B."/>
            <person name="Hall J."/>
            <person name="Hatcher B."/>
            <person name="Heller A."/>
            <person name="Higgins H."/>
            <person name="Honan T."/>
            <person name="Horn A."/>
            <person name="Houde N."/>
            <person name="Hughes L."/>
            <person name="Hulme W."/>
            <person name="Husby E."/>
            <person name="Iliev I."/>
            <person name="Jaffe D."/>
            <person name="Jones C."/>
            <person name="Kamal M."/>
            <person name="Kamat A."/>
            <person name="Kamvysselis M."/>
            <person name="Karlsson E."/>
            <person name="Kells C."/>
            <person name="Kieu A."/>
            <person name="Kisner P."/>
            <person name="Kodira C."/>
            <person name="Kulbokas E."/>
            <person name="Labutti K."/>
            <person name="Lama D."/>
            <person name="Landers T."/>
            <person name="Leger J."/>
            <person name="Levine S."/>
            <person name="Lewis D."/>
            <person name="Lewis T."/>
            <person name="Lindblad-toh K."/>
            <person name="Liu X."/>
            <person name="Lokyitsang T."/>
            <person name="Lokyitsang Y."/>
            <person name="Lucien O."/>
            <person name="Lui A."/>
            <person name="Ma L.J."/>
            <person name="Mabbitt R."/>
            <person name="Macdonald J."/>
            <person name="Maclean C."/>
            <person name="Major J."/>
            <person name="Manning J."/>
            <person name="Marabella R."/>
            <person name="Maru K."/>
            <person name="Matthews C."/>
            <person name="Mauceli E."/>
            <person name="Mccarthy M."/>
            <person name="Mcdonough S."/>
            <person name="Mcghee T."/>
            <person name="Meldrim J."/>
            <person name="Meneus L."/>
            <person name="Mesirov J."/>
            <person name="Mihalev A."/>
            <person name="Mihova T."/>
            <person name="Mikkelsen T."/>
            <person name="Mlenga V."/>
            <person name="Moru K."/>
            <person name="Mozes J."/>
            <person name="Mulrain L."/>
            <person name="Munson G."/>
            <person name="Naylor J."/>
            <person name="Newes C."/>
            <person name="Nguyen C."/>
            <person name="Nguyen N."/>
            <person name="Nguyen T."/>
            <person name="Nicol R."/>
            <person name="Nielsen C."/>
            <person name="Nizzari M."/>
            <person name="Norbu C."/>
            <person name="Norbu N."/>
            <person name="O'donnell P."/>
            <person name="Okoawo O."/>
            <person name="O'leary S."/>
            <person name="Omotosho B."/>
            <person name="O'neill K."/>
            <person name="Osman S."/>
            <person name="Parker S."/>
            <person name="Perrin D."/>
            <person name="Phunkhang P."/>
            <person name="Piqani B."/>
            <person name="Purcell S."/>
            <person name="Rachupka T."/>
            <person name="Ramasamy U."/>
            <person name="Rameau R."/>
            <person name="Ray V."/>
            <person name="Raymond C."/>
            <person name="Retta R."/>
            <person name="Richardson S."/>
            <person name="Rise C."/>
            <person name="Rodriguez J."/>
            <person name="Rogers J."/>
            <person name="Rogov P."/>
            <person name="Rutman M."/>
            <person name="Schupbach R."/>
            <person name="Seaman C."/>
            <person name="Settipalli S."/>
            <person name="Sharpe T."/>
            <person name="Sheridan J."/>
            <person name="Sherpa N."/>
            <person name="Shi J."/>
            <person name="Smirnov S."/>
            <person name="Smith C."/>
            <person name="Sougnez C."/>
            <person name="Spencer B."/>
            <person name="Stalker J."/>
            <person name="Stange-thomann N."/>
            <person name="Stavropoulos S."/>
            <person name="Stetson K."/>
            <person name="Stone C."/>
            <person name="Stone S."/>
            <person name="Stubbs M."/>
            <person name="Talamas J."/>
            <person name="Tchuinga P."/>
            <person name="Tenzing P."/>
            <person name="Tesfaye S."/>
            <person name="Theodore J."/>
            <person name="Thoulutsang Y."/>
            <person name="Topham K."/>
            <person name="Towey S."/>
            <person name="Tsamla T."/>
            <person name="Tsomo N."/>
            <person name="Vallee D."/>
            <person name="Vassiliev H."/>
            <person name="Venkataraman V."/>
            <person name="Vinson J."/>
            <person name="Vo A."/>
            <person name="Wade C."/>
            <person name="Wang S."/>
            <person name="Wangchuk T."/>
            <person name="Wangdi T."/>
            <person name="Whittaker C."/>
            <person name="Wilkinson J."/>
            <person name="Wu Y."/>
            <person name="Wyman D."/>
            <person name="Yadav S."/>
            <person name="Yang S."/>
            <person name="Yang X."/>
            <person name="Yeager S."/>
            <person name="Yee E."/>
            <person name="Young G."/>
            <person name="Zainoun J."/>
            <person name="Zembeck L."/>
            <person name="Zimmer A."/>
            <person name="Zody M."/>
            <person name="Lander E."/>
        </authorList>
    </citation>
    <scope>NUCLEOTIDE SEQUENCE [LARGE SCALE GENOMIC DNA]</scope>
</reference>
<reference evidence="2" key="2">
    <citation type="submission" date="2025-08" db="UniProtKB">
        <authorList>
            <consortium name="Ensembl"/>
        </authorList>
    </citation>
    <scope>IDENTIFICATION</scope>
</reference>
<sequence>MVNEVVYRTFYALLQESLDHFENNTSIQSSAAIIQCLRKIDDNFTHIEPIAKDFIGKYASNYDVVPGLQANGYRSLLALLETLLLHIIQLLRTIYTDRGNTFFRANSYIEKLSSYSDVLHQLRAILYYAQILMGLTPNGNLFVNEDHSEPLMHDCELMAKSCFYNNVHGFQ</sequence>
<evidence type="ECO:0000313" key="2">
    <source>
        <dbReference type="Ensembl" id="ENSCSAVP00000007512.1"/>
    </source>
</evidence>
<dbReference type="GO" id="GO:0005829">
    <property type="term" value="C:cytosol"/>
    <property type="evidence" value="ECO:0007669"/>
    <property type="project" value="TreeGrafter"/>
</dbReference>
<dbReference type="HOGENOM" id="CLU_1566409_0_0_1"/>
<evidence type="ECO:0000313" key="3">
    <source>
        <dbReference type="Proteomes" id="UP000007875"/>
    </source>
</evidence>
<dbReference type="Pfam" id="PF06350">
    <property type="entry name" value="HSL_N"/>
    <property type="match status" value="1"/>
</dbReference>
<proteinExistence type="predicted"/>